<comment type="subcellular location">
    <subcellularLocation>
        <location evidence="1">Membrane</location>
        <topology evidence="1">Multi-pass membrane protein</topology>
    </subcellularLocation>
</comment>
<dbReference type="InterPro" id="IPR017452">
    <property type="entry name" value="GPCR_Rhodpsn_7TM"/>
</dbReference>
<name>A0A9X0CVF7_9CNID</name>
<evidence type="ECO:0000256" key="8">
    <source>
        <dbReference type="SAM" id="Phobius"/>
    </source>
</evidence>
<dbReference type="CDD" id="cd00637">
    <property type="entry name" value="7tm_classA_rhodopsin-like"/>
    <property type="match status" value="1"/>
</dbReference>
<dbReference type="PRINTS" id="PR00237">
    <property type="entry name" value="GPCRRHODOPSN"/>
</dbReference>
<keyword evidence="3 8" id="KW-1133">Transmembrane helix</keyword>
<dbReference type="PROSITE" id="PS50262">
    <property type="entry name" value="G_PROTEIN_RECEP_F1_2"/>
    <property type="match status" value="2"/>
</dbReference>
<keyword evidence="2 8" id="KW-0812">Transmembrane</keyword>
<keyword evidence="5 8" id="KW-0472">Membrane</keyword>
<feature type="transmembrane region" description="Helical" evidence="8">
    <location>
        <begin position="143"/>
        <end position="160"/>
    </location>
</feature>
<reference evidence="10" key="1">
    <citation type="submission" date="2023-01" db="EMBL/GenBank/DDBJ databases">
        <title>Genome assembly of the deep-sea coral Lophelia pertusa.</title>
        <authorList>
            <person name="Herrera S."/>
            <person name="Cordes E."/>
        </authorList>
    </citation>
    <scope>NUCLEOTIDE SEQUENCE</scope>
    <source>
        <strain evidence="10">USNM1676648</strain>
        <tissue evidence="10">Polyp</tissue>
    </source>
</reference>
<evidence type="ECO:0000256" key="5">
    <source>
        <dbReference type="ARBA" id="ARBA00023136"/>
    </source>
</evidence>
<dbReference type="EMBL" id="MU826377">
    <property type="protein sequence ID" value="KAJ7377517.1"/>
    <property type="molecule type" value="Genomic_DNA"/>
</dbReference>
<organism evidence="10 11">
    <name type="scientific">Desmophyllum pertusum</name>
    <dbReference type="NCBI Taxonomy" id="174260"/>
    <lineage>
        <taxon>Eukaryota</taxon>
        <taxon>Metazoa</taxon>
        <taxon>Cnidaria</taxon>
        <taxon>Anthozoa</taxon>
        <taxon>Hexacorallia</taxon>
        <taxon>Scleractinia</taxon>
        <taxon>Caryophylliina</taxon>
        <taxon>Caryophylliidae</taxon>
        <taxon>Desmophyllum</taxon>
    </lineage>
</organism>
<dbReference type="AlphaFoldDB" id="A0A9X0CVF7"/>
<dbReference type="Gene3D" id="1.20.1070.10">
    <property type="entry name" value="Rhodopsin 7-helix transmembrane proteins"/>
    <property type="match status" value="2"/>
</dbReference>
<dbReference type="OrthoDB" id="5962041at2759"/>
<dbReference type="PANTHER" id="PTHR24243:SF208">
    <property type="entry name" value="PYROKININ-1 RECEPTOR"/>
    <property type="match status" value="1"/>
</dbReference>
<sequence>MNNSSFEAFGGQSACSRIVSTTLTAVISFVTISAFVGNILVTATFLINANLRTSTNYFIVNMAVSDLLSALTNWPLYATEGMLSGKHLIDDPIATVVCKLALYSRAISQAVSILSLVLIVVDRFIAIVLPFQATRVSSQQRAVLLLFTWIVPLLLGYPFIHFSKIVKQGRQTYCRFSWSKMEHSIYYGIGFVVLYCAPLISICILYSKIMKCLTRSRLAVGEVQDNIRIRQRQQNQNVMKVFISIVIVFFICWTPLCVFLLLKMLFPSLFNKDLGKKLYRRTTTMNSSNQINFSNDQASCPYAVSIFFTTAMAIISSAAFIGNILVIVSVYKAPSLRTSTNYYYVNMAVSDFLASLTTWPLYLTDEIITSSGSLIQGSLATIGCKVGVFLDWYRLLYPFLAWC</sequence>
<dbReference type="SUPFAM" id="SSF81321">
    <property type="entry name" value="Family A G protein-coupled receptor-like"/>
    <property type="match status" value="2"/>
</dbReference>
<keyword evidence="4" id="KW-0297">G-protein coupled receptor</keyword>
<feature type="transmembrane region" description="Helical" evidence="8">
    <location>
        <begin position="238"/>
        <end position="262"/>
    </location>
</feature>
<evidence type="ECO:0000313" key="11">
    <source>
        <dbReference type="Proteomes" id="UP001163046"/>
    </source>
</evidence>
<dbReference type="PANTHER" id="PTHR24243">
    <property type="entry name" value="G-PROTEIN COUPLED RECEPTOR"/>
    <property type="match status" value="1"/>
</dbReference>
<dbReference type="GO" id="GO:0004930">
    <property type="term" value="F:G protein-coupled receptor activity"/>
    <property type="evidence" value="ECO:0007669"/>
    <property type="project" value="UniProtKB-KW"/>
</dbReference>
<keyword evidence="11" id="KW-1185">Reference proteome</keyword>
<feature type="domain" description="G-protein coupled receptors family 1 profile" evidence="9">
    <location>
        <begin position="322"/>
        <end position="403"/>
    </location>
</feature>
<dbReference type="Proteomes" id="UP001163046">
    <property type="component" value="Unassembled WGS sequence"/>
</dbReference>
<feature type="transmembrane region" description="Helical" evidence="8">
    <location>
        <begin position="110"/>
        <end position="131"/>
    </location>
</feature>
<protein>
    <recommendedName>
        <fullName evidence="9">G-protein coupled receptors family 1 profile domain-containing protein</fullName>
    </recommendedName>
</protein>
<evidence type="ECO:0000256" key="4">
    <source>
        <dbReference type="ARBA" id="ARBA00023040"/>
    </source>
</evidence>
<accession>A0A9X0CVF7</accession>
<dbReference type="InterPro" id="IPR000276">
    <property type="entry name" value="GPCR_Rhodpsn"/>
</dbReference>
<evidence type="ECO:0000256" key="7">
    <source>
        <dbReference type="ARBA" id="ARBA00023224"/>
    </source>
</evidence>
<keyword evidence="6" id="KW-0675">Receptor</keyword>
<feature type="transmembrane region" description="Helical" evidence="8">
    <location>
        <begin position="374"/>
        <end position="393"/>
    </location>
</feature>
<evidence type="ECO:0000259" key="9">
    <source>
        <dbReference type="PROSITE" id="PS50262"/>
    </source>
</evidence>
<feature type="transmembrane region" description="Helical" evidence="8">
    <location>
        <begin position="58"/>
        <end position="77"/>
    </location>
</feature>
<gene>
    <name evidence="10" type="ORF">OS493_028500</name>
</gene>
<feature type="transmembrane region" description="Helical" evidence="8">
    <location>
        <begin position="26"/>
        <end position="46"/>
    </location>
</feature>
<feature type="transmembrane region" description="Helical" evidence="8">
    <location>
        <begin position="343"/>
        <end position="362"/>
    </location>
</feature>
<evidence type="ECO:0000313" key="10">
    <source>
        <dbReference type="EMBL" id="KAJ7377517.1"/>
    </source>
</evidence>
<evidence type="ECO:0000256" key="6">
    <source>
        <dbReference type="ARBA" id="ARBA00023170"/>
    </source>
</evidence>
<dbReference type="GO" id="GO:0016020">
    <property type="term" value="C:membrane"/>
    <property type="evidence" value="ECO:0007669"/>
    <property type="project" value="UniProtKB-SubCell"/>
</dbReference>
<comment type="caution">
    <text evidence="10">The sequence shown here is derived from an EMBL/GenBank/DDBJ whole genome shotgun (WGS) entry which is preliminary data.</text>
</comment>
<feature type="domain" description="G-protein coupled receptors family 1 profile" evidence="9">
    <location>
        <begin position="37"/>
        <end position="320"/>
    </location>
</feature>
<evidence type="ECO:0000256" key="1">
    <source>
        <dbReference type="ARBA" id="ARBA00004141"/>
    </source>
</evidence>
<dbReference type="Pfam" id="PF00001">
    <property type="entry name" value="7tm_1"/>
    <property type="match status" value="2"/>
</dbReference>
<keyword evidence="7" id="KW-0807">Transducer</keyword>
<proteinExistence type="predicted"/>
<feature type="transmembrane region" description="Helical" evidence="8">
    <location>
        <begin position="302"/>
        <end position="331"/>
    </location>
</feature>
<evidence type="ECO:0000256" key="3">
    <source>
        <dbReference type="ARBA" id="ARBA00022989"/>
    </source>
</evidence>
<evidence type="ECO:0000256" key="2">
    <source>
        <dbReference type="ARBA" id="ARBA00022692"/>
    </source>
</evidence>
<feature type="transmembrane region" description="Helical" evidence="8">
    <location>
        <begin position="185"/>
        <end position="207"/>
    </location>
</feature>